<dbReference type="GO" id="GO:0003735">
    <property type="term" value="F:structural constituent of ribosome"/>
    <property type="evidence" value="ECO:0007669"/>
    <property type="project" value="InterPro"/>
</dbReference>
<dbReference type="NCBIfam" id="TIGR01071">
    <property type="entry name" value="rplO_bact"/>
    <property type="match status" value="1"/>
</dbReference>
<comment type="similarity">
    <text evidence="1 4 5">Belongs to the universal ribosomal protein uL15 family.</text>
</comment>
<evidence type="ECO:0000256" key="3">
    <source>
        <dbReference type="ARBA" id="ARBA00023274"/>
    </source>
</evidence>
<evidence type="ECO:0000313" key="9">
    <source>
        <dbReference type="Proteomes" id="UP000012488"/>
    </source>
</evidence>
<dbReference type="GO" id="GO:0006412">
    <property type="term" value="P:translation"/>
    <property type="evidence" value="ECO:0007669"/>
    <property type="project" value="UniProtKB-UniRule"/>
</dbReference>
<dbReference type="InterPro" id="IPR036227">
    <property type="entry name" value="Ribosomal_uL15/eL18_sf"/>
</dbReference>
<evidence type="ECO:0000313" key="8">
    <source>
        <dbReference type="EMBL" id="QGY04491.1"/>
    </source>
</evidence>
<dbReference type="RefSeq" id="WP_010686173.1">
    <property type="nucleotide sequence ID" value="NZ_CP043538.1"/>
</dbReference>
<evidence type="ECO:0000256" key="5">
    <source>
        <dbReference type="RuleBase" id="RU003888"/>
    </source>
</evidence>
<dbReference type="AlphaFoldDB" id="A0A6B9FPF5"/>
<keyword evidence="2 4" id="KW-0689">Ribosomal protein</keyword>
<reference evidence="8 9" key="2">
    <citation type="journal article" date="2013" name="Genome Announc.">
        <title>Draft Genome Sequence of Methylobacterium mesophilicum Strain SR1.6/6, Isolated from Citrus sinensis.</title>
        <authorList>
            <person name="Marinho Almeida D."/>
            <person name="Dini-Andreote F."/>
            <person name="Camargo Neves A.A."/>
            <person name="Juca Ramos R.T."/>
            <person name="Andreote F.D."/>
            <person name="Carneiro A.R."/>
            <person name="Oliveira de Souza Lima A."/>
            <person name="Caracciolo Gomes de Sa P.H."/>
            <person name="Ribeiro Barbosa M.S."/>
            <person name="Araujo W.L."/>
            <person name="Silva A."/>
        </authorList>
    </citation>
    <scope>NUCLEOTIDE SEQUENCE [LARGE SCALE GENOMIC DNA]</scope>
    <source>
        <strain evidence="8 9">SR1.6/6</strain>
    </source>
</reference>
<dbReference type="Gene3D" id="3.100.10.10">
    <property type="match status" value="1"/>
</dbReference>
<dbReference type="InterPro" id="IPR001196">
    <property type="entry name" value="Ribosomal_uL15_CS"/>
</dbReference>
<dbReference type="InterPro" id="IPR030878">
    <property type="entry name" value="Ribosomal_uL15"/>
</dbReference>
<dbReference type="EMBL" id="CP043538">
    <property type="protein sequence ID" value="QGY04491.1"/>
    <property type="molecule type" value="Genomic_DNA"/>
</dbReference>
<organism evidence="8 9">
    <name type="scientific">Methylobacterium mesophilicum SR1.6/6</name>
    <dbReference type="NCBI Taxonomy" id="908290"/>
    <lineage>
        <taxon>Bacteria</taxon>
        <taxon>Pseudomonadati</taxon>
        <taxon>Pseudomonadota</taxon>
        <taxon>Alphaproteobacteria</taxon>
        <taxon>Hyphomicrobiales</taxon>
        <taxon>Methylobacteriaceae</taxon>
        <taxon>Methylobacterium</taxon>
    </lineage>
</organism>
<dbReference type="InterPro" id="IPR005749">
    <property type="entry name" value="Ribosomal_uL15_bac-type"/>
</dbReference>
<dbReference type="PANTHER" id="PTHR12934">
    <property type="entry name" value="50S RIBOSOMAL PROTEIN L15"/>
    <property type="match status" value="1"/>
</dbReference>
<reference evidence="8 9" key="1">
    <citation type="journal article" date="2012" name="Genet. Mol. Biol.">
        <title>Analysis of 16S rRNA and mxaF genes revealing insights into Methylobacterium niche-specific plant association.</title>
        <authorList>
            <person name="Dourado M.N."/>
            <person name="Andreote F.D."/>
            <person name="Dini-Andreote F."/>
            <person name="Conti R."/>
            <person name="Araujo J.M."/>
            <person name="Araujo W.L."/>
        </authorList>
    </citation>
    <scope>NUCLEOTIDE SEQUENCE [LARGE SCALE GENOMIC DNA]</scope>
    <source>
        <strain evidence="8 9">SR1.6/6</strain>
    </source>
</reference>
<name>A0A6B9FPF5_9HYPH</name>
<feature type="compositionally biased region" description="Polar residues" evidence="6">
    <location>
        <begin position="1"/>
        <end position="10"/>
    </location>
</feature>
<dbReference type="Pfam" id="PF00828">
    <property type="entry name" value="Ribosomal_L27A"/>
    <property type="match status" value="1"/>
</dbReference>
<feature type="region of interest" description="Disordered" evidence="6">
    <location>
        <begin position="1"/>
        <end position="42"/>
    </location>
</feature>
<evidence type="ECO:0000256" key="6">
    <source>
        <dbReference type="SAM" id="MobiDB-lite"/>
    </source>
</evidence>
<proteinExistence type="inferred from homology"/>
<accession>A0A6B9FPF5</accession>
<dbReference type="SUPFAM" id="SSF52080">
    <property type="entry name" value="Ribosomal proteins L15p and L18e"/>
    <property type="match status" value="1"/>
</dbReference>
<keyword evidence="3 4" id="KW-0687">Ribonucleoprotein</keyword>
<evidence type="ECO:0000256" key="2">
    <source>
        <dbReference type="ARBA" id="ARBA00022980"/>
    </source>
</evidence>
<protein>
    <recommendedName>
        <fullName evidence="4">Large ribosomal subunit protein uL15</fullName>
    </recommendedName>
</protein>
<dbReference type="HAMAP" id="MF_01341">
    <property type="entry name" value="Ribosomal_uL15"/>
    <property type="match status" value="1"/>
</dbReference>
<gene>
    <name evidence="4" type="primary">rplO</name>
    <name evidence="8" type="ORF">MMSR116_23185</name>
</gene>
<dbReference type="GO" id="GO:0019843">
    <property type="term" value="F:rRNA binding"/>
    <property type="evidence" value="ECO:0007669"/>
    <property type="project" value="UniProtKB-UniRule"/>
</dbReference>
<evidence type="ECO:0000256" key="4">
    <source>
        <dbReference type="HAMAP-Rule" id="MF_01341"/>
    </source>
</evidence>
<feature type="domain" description="Large ribosomal subunit protein uL15/eL18" evidence="7">
    <location>
        <begin position="75"/>
        <end position="148"/>
    </location>
</feature>
<dbReference type="GO" id="GO:0022625">
    <property type="term" value="C:cytosolic large ribosomal subunit"/>
    <property type="evidence" value="ECO:0007669"/>
    <property type="project" value="TreeGrafter"/>
</dbReference>
<dbReference type="PROSITE" id="PS00475">
    <property type="entry name" value="RIBOSOMAL_L15"/>
    <property type="match status" value="1"/>
</dbReference>
<keyword evidence="4" id="KW-0699">rRNA-binding</keyword>
<dbReference type="KEGG" id="mmes:MMSR116_23185"/>
<comment type="function">
    <text evidence="4">Binds to the 23S rRNA.</text>
</comment>
<keyword evidence="4" id="KW-0694">RNA-binding</keyword>
<comment type="subunit">
    <text evidence="4">Part of the 50S ribosomal subunit.</text>
</comment>
<sequence length="167" mass="17319">MKLNQISDNPGATKDRMRVGRGIGSGKGKTAGRGVKGQKARTGVSIKGFEGGQMPLHRRLPKRGFNNLYAQDLNEVNLGRIQEAVDAGKLDKAATVTVQSLVEAGIIARPRDGVKLLGVGELTAKLSFEVTRASKSAVEAVEKAGGSVSTVYAQGVSTRGGSEAASA</sequence>
<dbReference type="OrthoDB" id="9810293at2"/>
<evidence type="ECO:0000259" key="7">
    <source>
        <dbReference type="Pfam" id="PF00828"/>
    </source>
</evidence>
<dbReference type="Proteomes" id="UP000012488">
    <property type="component" value="Chromosome"/>
</dbReference>
<evidence type="ECO:0000256" key="1">
    <source>
        <dbReference type="ARBA" id="ARBA00007320"/>
    </source>
</evidence>
<feature type="compositionally biased region" description="Gly residues" evidence="6">
    <location>
        <begin position="21"/>
        <end position="35"/>
    </location>
</feature>
<dbReference type="PANTHER" id="PTHR12934:SF11">
    <property type="entry name" value="LARGE RIBOSOMAL SUBUNIT PROTEIN UL15M"/>
    <property type="match status" value="1"/>
</dbReference>
<dbReference type="InterPro" id="IPR021131">
    <property type="entry name" value="Ribosomal_uL15/eL18"/>
</dbReference>